<dbReference type="Gene3D" id="2.70.98.10">
    <property type="match status" value="1"/>
</dbReference>
<dbReference type="GO" id="GO:0005975">
    <property type="term" value="P:carbohydrate metabolic process"/>
    <property type="evidence" value="ECO:0007669"/>
    <property type="project" value="InterPro"/>
</dbReference>
<gene>
    <name evidence="6" type="ORF">BU26DRAFT_256237</name>
</gene>
<dbReference type="GO" id="GO:0000224">
    <property type="term" value="F:peptide-N4-(N-acetyl-beta-glucosaminyl)asparagine amidase activity"/>
    <property type="evidence" value="ECO:0007669"/>
    <property type="project" value="TreeGrafter"/>
</dbReference>
<feature type="compositionally biased region" description="Basic and acidic residues" evidence="1">
    <location>
        <begin position="853"/>
        <end position="865"/>
    </location>
</feature>
<feature type="signal peptide" evidence="3">
    <location>
        <begin position="1"/>
        <end position="20"/>
    </location>
</feature>
<dbReference type="PANTHER" id="PTHR12143:SF44">
    <property type="entry name" value="GLYCOSYL HYDROLASE FAMILY 92 DOMAIN-CONTAINING PROTEIN"/>
    <property type="match status" value="1"/>
</dbReference>
<dbReference type="Pfam" id="PF17678">
    <property type="entry name" value="Glyco_hydro_92N"/>
    <property type="match status" value="1"/>
</dbReference>
<reference evidence="6" key="1">
    <citation type="journal article" date="2020" name="Stud. Mycol.">
        <title>101 Dothideomycetes genomes: a test case for predicting lifestyles and emergence of pathogens.</title>
        <authorList>
            <person name="Haridas S."/>
            <person name="Albert R."/>
            <person name="Binder M."/>
            <person name="Bloem J."/>
            <person name="Labutti K."/>
            <person name="Salamov A."/>
            <person name="Andreopoulos B."/>
            <person name="Baker S."/>
            <person name="Barry K."/>
            <person name="Bills G."/>
            <person name="Bluhm B."/>
            <person name="Cannon C."/>
            <person name="Castanera R."/>
            <person name="Culley D."/>
            <person name="Daum C."/>
            <person name="Ezra D."/>
            <person name="Gonzalez J."/>
            <person name="Henrissat B."/>
            <person name="Kuo A."/>
            <person name="Liang C."/>
            <person name="Lipzen A."/>
            <person name="Lutzoni F."/>
            <person name="Magnuson J."/>
            <person name="Mondo S."/>
            <person name="Nolan M."/>
            <person name="Ohm R."/>
            <person name="Pangilinan J."/>
            <person name="Park H.-J."/>
            <person name="Ramirez L."/>
            <person name="Alfaro M."/>
            <person name="Sun H."/>
            <person name="Tritt A."/>
            <person name="Yoshinaga Y."/>
            <person name="Zwiers L.-H."/>
            <person name="Turgeon B."/>
            <person name="Goodwin S."/>
            <person name="Spatafora J."/>
            <person name="Crous P."/>
            <person name="Grigoriev I."/>
        </authorList>
    </citation>
    <scope>NUCLEOTIDE SEQUENCE</scope>
    <source>
        <strain evidence="6">CBS 122368</strain>
    </source>
</reference>
<accession>A0A6A6IPI1</accession>
<dbReference type="Pfam" id="PF07971">
    <property type="entry name" value="Glyco_hydro_92"/>
    <property type="match status" value="1"/>
</dbReference>
<keyword evidence="7" id="KW-1185">Reference proteome</keyword>
<dbReference type="GO" id="GO:0006516">
    <property type="term" value="P:glycoprotein catabolic process"/>
    <property type="evidence" value="ECO:0007669"/>
    <property type="project" value="TreeGrafter"/>
</dbReference>
<dbReference type="InterPro" id="IPR012939">
    <property type="entry name" value="Glyco_hydro_92"/>
</dbReference>
<feature type="compositionally biased region" description="Polar residues" evidence="1">
    <location>
        <begin position="870"/>
        <end position="880"/>
    </location>
</feature>
<evidence type="ECO:0000256" key="3">
    <source>
        <dbReference type="SAM" id="SignalP"/>
    </source>
</evidence>
<evidence type="ECO:0000256" key="2">
    <source>
        <dbReference type="SAM" id="Phobius"/>
    </source>
</evidence>
<feature type="region of interest" description="Disordered" evidence="1">
    <location>
        <begin position="780"/>
        <end position="805"/>
    </location>
</feature>
<feature type="domain" description="Glycosyl hydrolase family 92 N-terminal" evidence="5">
    <location>
        <begin position="26"/>
        <end position="269"/>
    </location>
</feature>
<dbReference type="GeneID" id="54574532"/>
<dbReference type="AlphaFoldDB" id="A0A6A6IPI1"/>
<dbReference type="Gene3D" id="1.20.1610.10">
    <property type="entry name" value="alpha-1,2-mannosidases domains"/>
    <property type="match status" value="1"/>
</dbReference>
<dbReference type="Proteomes" id="UP000800094">
    <property type="component" value="Unassembled WGS sequence"/>
</dbReference>
<dbReference type="EMBL" id="ML987192">
    <property type="protein sequence ID" value="KAF2252381.1"/>
    <property type="molecule type" value="Genomic_DNA"/>
</dbReference>
<dbReference type="InterPro" id="IPR005887">
    <property type="entry name" value="GH92_a_mannosidase_put"/>
</dbReference>
<dbReference type="NCBIfam" id="TIGR01180">
    <property type="entry name" value="aman2_put"/>
    <property type="match status" value="1"/>
</dbReference>
<feature type="chain" id="PRO_5025528000" evidence="3">
    <location>
        <begin position="21"/>
        <end position="880"/>
    </location>
</feature>
<feature type="transmembrane region" description="Helical" evidence="2">
    <location>
        <begin position="815"/>
        <end position="837"/>
    </location>
</feature>
<dbReference type="InterPro" id="IPR008928">
    <property type="entry name" value="6-hairpin_glycosidase_sf"/>
</dbReference>
<proteinExistence type="predicted"/>
<dbReference type="FunFam" id="3.30.2080.10:FF:000001">
    <property type="entry name" value="Alpha-1,2-mannosidase subfamily"/>
    <property type="match status" value="1"/>
</dbReference>
<dbReference type="InterPro" id="IPR041371">
    <property type="entry name" value="GH92_N"/>
</dbReference>
<dbReference type="InterPro" id="IPR050883">
    <property type="entry name" value="PNGase"/>
</dbReference>
<evidence type="ECO:0000313" key="7">
    <source>
        <dbReference type="Proteomes" id="UP000800094"/>
    </source>
</evidence>
<keyword evidence="3" id="KW-0732">Signal</keyword>
<feature type="region of interest" description="Disordered" evidence="1">
    <location>
        <begin position="846"/>
        <end position="880"/>
    </location>
</feature>
<feature type="domain" description="Glycosyl hydrolase family 92" evidence="4">
    <location>
        <begin position="275"/>
        <end position="749"/>
    </location>
</feature>
<protein>
    <submittedName>
        <fullName evidence="6">Glycoside hydrolase family 92 protein</fullName>
    </submittedName>
</protein>
<dbReference type="PANTHER" id="PTHR12143">
    <property type="entry name" value="PEPTIDE N-GLYCANASE PNGASE -RELATED"/>
    <property type="match status" value="1"/>
</dbReference>
<dbReference type="GO" id="GO:0030246">
    <property type="term" value="F:carbohydrate binding"/>
    <property type="evidence" value="ECO:0007669"/>
    <property type="project" value="InterPro"/>
</dbReference>
<feature type="compositionally biased region" description="Polar residues" evidence="1">
    <location>
        <begin position="786"/>
        <end position="805"/>
    </location>
</feature>
<sequence>MFATFVFVPVFLWCVIGTQAAELADYVKTSTGSENGGNTFPGVSRPFGIVKLGPDVYTGNAAYSGYAPNGDLTAFSLLHLSGTGGAPKYGVVSQMPVSGAISNPLHGYNATRAAADVTEVGYYKSSLNSSVDVELAATERAGMLRYTFAEDGVSKNVIVDISHILHAYRDQGLSQRYLGGNISVVEDDGLLSYRGHGSYDNGWNRSPKWTVYFCGQFDSPATFKTFVGYGTDRTTLTEYSTSPTVQSTSRLGAVFTFDETSITSRVGVSFVSEEQACTSLNNEIPAGTSIETLRNETRGVWNDQVLSKVTTTDTDQTKLEQLYTALYFMHLLPINKTGENPNWQSSEPYYDDIFTLWDIFRCTTPLFHVLQPVMYEEFIRALIDIWRFDHYMPDARSSFYNGATQGGSNADTVLADAFVKGVRGKVNWEDGFAAMLKDAEVTPPVRNLDRDQGGSTKDGRGALPDWLQHGFITPKFVRSVSRAIEYAGNDFGLYQVASGLGNDSAAAKCLHRSRYWRNHYNTNVTSLGFSGFVMPRNESGFIEWDPMSCGGCYWLDYYYQALPWEYTFNPHHDINTVIALSGGPEEFVEKLDMIFKPQIRQAGNARFNNTIQNPGNQPSFGSPFLFNFAGRPDKSVERSRYIAKTYYSPTPGGLPGNSDAGAMESWLLWVMIGLYPITGQTTFLIGSPWFSNLTISLGDDKHLRITSSGGSDDAYHVQSLTINGGKWTKSWVAWPDVFESGGEMHFELGTEPAMWATGELPPSPASEFGTEARDSVPFVEPHDPLPSSTRGITNSPVAKSTQDSVSGGALKGREIAVIVVFSVLGTVGLVALAWFILRRARRRRAAGGVSPLRDSDGEKVEKEPRGTPPVLSSDSTLNVH</sequence>
<dbReference type="RefSeq" id="XP_033687385.1">
    <property type="nucleotide sequence ID" value="XM_033821202.1"/>
</dbReference>
<dbReference type="FunFam" id="1.20.1050.60:FF:000002">
    <property type="entry name" value="Glycosyl hydrolase family 92"/>
    <property type="match status" value="1"/>
</dbReference>
<dbReference type="FunFam" id="2.70.98.10:FF:000028">
    <property type="entry name" value="Alpha-1,2-mannosidase family protein (AFU_orthologue AFUA_5G10520)"/>
    <property type="match status" value="1"/>
</dbReference>
<dbReference type="Gene3D" id="3.30.2080.10">
    <property type="entry name" value="GH92 mannosidase domain"/>
    <property type="match status" value="1"/>
</dbReference>
<evidence type="ECO:0000313" key="6">
    <source>
        <dbReference type="EMBL" id="KAF2252381.1"/>
    </source>
</evidence>
<dbReference type="InterPro" id="IPR014718">
    <property type="entry name" value="GH-type_carb-bd"/>
</dbReference>
<dbReference type="GO" id="GO:0005634">
    <property type="term" value="C:nucleus"/>
    <property type="evidence" value="ECO:0007669"/>
    <property type="project" value="TreeGrafter"/>
</dbReference>
<evidence type="ECO:0000259" key="5">
    <source>
        <dbReference type="Pfam" id="PF17678"/>
    </source>
</evidence>
<organism evidence="6 7">
    <name type="scientific">Trematosphaeria pertusa</name>
    <dbReference type="NCBI Taxonomy" id="390896"/>
    <lineage>
        <taxon>Eukaryota</taxon>
        <taxon>Fungi</taxon>
        <taxon>Dikarya</taxon>
        <taxon>Ascomycota</taxon>
        <taxon>Pezizomycotina</taxon>
        <taxon>Dothideomycetes</taxon>
        <taxon>Pleosporomycetidae</taxon>
        <taxon>Pleosporales</taxon>
        <taxon>Massarineae</taxon>
        <taxon>Trematosphaeriaceae</taxon>
        <taxon>Trematosphaeria</taxon>
    </lineage>
</organism>
<dbReference type="Gene3D" id="1.20.1050.60">
    <property type="entry name" value="alpha-1,2-mannosidase"/>
    <property type="match status" value="1"/>
</dbReference>
<keyword evidence="2" id="KW-0472">Membrane</keyword>
<evidence type="ECO:0000256" key="1">
    <source>
        <dbReference type="SAM" id="MobiDB-lite"/>
    </source>
</evidence>
<keyword evidence="2" id="KW-0812">Transmembrane</keyword>
<dbReference type="OrthoDB" id="449263at2759"/>
<dbReference type="GO" id="GO:0005829">
    <property type="term" value="C:cytosol"/>
    <property type="evidence" value="ECO:0007669"/>
    <property type="project" value="TreeGrafter"/>
</dbReference>
<dbReference type="SUPFAM" id="SSF48208">
    <property type="entry name" value="Six-hairpin glycosidases"/>
    <property type="match status" value="1"/>
</dbReference>
<keyword evidence="6" id="KW-0378">Hydrolase</keyword>
<keyword evidence="2" id="KW-1133">Transmembrane helix</keyword>
<evidence type="ECO:0000259" key="4">
    <source>
        <dbReference type="Pfam" id="PF07971"/>
    </source>
</evidence>
<name>A0A6A6IPI1_9PLEO</name>